<keyword evidence="2" id="KW-1133">Transmembrane helix</keyword>
<keyword evidence="2" id="KW-0812">Transmembrane</keyword>
<evidence type="ECO:0000256" key="2">
    <source>
        <dbReference type="SAM" id="Phobius"/>
    </source>
</evidence>
<dbReference type="EMBL" id="CAJNNW010032481">
    <property type="protein sequence ID" value="CAE8713306.1"/>
    <property type="molecule type" value="Genomic_DNA"/>
</dbReference>
<proteinExistence type="predicted"/>
<evidence type="ECO:0000313" key="4">
    <source>
        <dbReference type="Proteomes" id="UP000626109"/>
    </source>
</evidence>
<sequence length="364" mass="40029">MSQLIVLMMQRYPLGLALLGFIALHLYEKLTSMGIKAVPLFTSVGPGAATATTEAQWNTVLSWVMCLTFVGLLVLGKHLLDFIRQVKHDEPLLPVWVIQQRQPFLAQHPQDSASRKLSVAEPPKLQQNPFDFAAGIAQLDPTPRSPDGQTGWTPGGYLPPQSSSTATEAPTGRTAGFSPAELEKLASNERWIALPASYKRAAGEIYQLIRSAGHATVRGCFTSAWWNVPESQQRKDLYHSATLCDMRIDEYLTAHGTTGLGWALTHDDMLEGLFRQLSAAREFQLTGDASAASRILAFRSANESVLPSWLQTETRRWANQVRKQELRVCGPKCPTGHGTTYPKGNRRARPFGSKTPDTAGSTEC</sequence>
<feature type="region of interest" description="Disordered" evidence="1">
    <location>
        <begin position="137"/>
        <end position="175"/>
    </location>
</feature>
<comment type="caution">
    <text evidence="3">The sequence shown here is derived from an EMBL/GenBank/DDBJ whole genome shotgun (WGS) entry which is preliminary data.</text>
</comment>
<feature type="region of interest" description="Disordered" evidence="1">
    <location>
        <begin position="333"/>
        <end position="364"/>
    </location>
</feature>
<keyword evidence="2" id="KW-0472">Membrane</keyword>
<protein>
    <submittedName>
        <fullName evidence="3">Uncharacterized protein</fullName>
    </submittedName>
</protein>
<evidence type="ECO:0000256" key="1">
    <source>
        <dbReference type="SAM" id="MobiDB-lite"/>
    </source>
</evidence>
<dbReference type="Proteomes" id="UP000626109">
    <property type="component" value="Unassembled WGS sequence"/>
</dbReference>
<feature type="compositionally biased region" description="Polar residues" evidence="1">
    <location>
        <begin position="355"/>
        <end position="364"/>
    </location>
</feature>
<evidence type="ECO:0000313" key="3">
    <source>
        <dbReference type="EMBL" id="CAE8713306.1"/>
    </source>
</evidence>
<dbReference type="AlphaFoldDB" id="A0A813KW16"/>
<gene>
    <name evidence="3" type="ORF">PGLA2088_LOCUS37453</name>
</gene>
<feature type="transmembrane region" description="Helical" evidence="2">
    <location>
        <begin position="61"/>
        <end position="80"/>
    </location>
</feature>
<organism evidence="3 4">
    <name type="scientific">Polarella glacialis</name>
    <name type="common">Dinoflagellate</name>
    <dbReference type="NCBI Taxonomy" id="89957"/>
    <lineage>
        <taxon>Eukaryota</taxon>
        <taxon>Sar</taxon>
        <taxon>Alveolata</taxon>
        <taxon>Dinophyceae</taxon>
        <taxon>Suessiales</taxon>
        <taxon>Suessiaceae</taxon>
        <taxon>Polarella</taxon>
    </lineage>
</organism>
<name>A0A813KW16_POLGL</name>
<reference evidence="3" key="1">
    <citation type="submission" date="2021-02" db="EMBL/GenBank/DDBJ databases">
        <authorList>
            <person name="Dougan E. K."/>
            <person name="Rhodes N."/>
            <person name="Thang M."/>
            <person name="Chan C."/>
        </authorList>
    </citation>
    <scope>NUCLEOTIDE SEQUENCE</scope>
</reference>
<accession>A0A813KW16</accession>